<evidence type="ECO:0000313" key="1">
    <source>
        <dbReference type="Proteomes" id="UP000887579"/>
    </source>
</evidence>
<accession>A0AC34GN02</accession>
<name>A0AC34GN02_9BILA</name>
<sequence>MLNRTIKVGFHAFDTTSLPVRALTMMLARKDWIAQTIKRENKSEKFKKIADTICPSYTIRKIIYAKDDLVLYRLHGNICYGKVLSSQNSLFNIQQINGNSLMIYGSDEIDLPGDIRYAFFLFNQHSPFGI</sequence>
<dbReference type="Proteomes" id="UP000887579">
    <property type="component" value="Unplaced"/>
</dbReference>
<proteinExistence type="predicted"/>
<evidence type="ECO:0000313" key="2">
    <source>
        <dbReference type="WBParaSite" id="ES5_v2.g30908.t1"/>
    </source>
</evidence>
<dbReference type="WBParaSite" id="ES5_v2.g30908.t1">
    <property type="protein sequence ID" value="ES5_v2.g30908.t1"/>
    <property type="gene ID" value="ES5_v2.g30908"/>
</dbReference>
<reference evidence="2" key="1">
    <citation type="submission" date="2022-11" db="UniProtKB">
        <authorList>
            <consortium name="WormBaseParasite"/>
        </authorList>
    </citation>
    <scope>IDENTIFICATION</scope>
</reference>
<organism evidence="1 2">
    <name type="scientific">Panagrolaimus sp. ES5</name>
    <dbReference type="NCBI Taxonomy" id="591445"/>
    <lineage>
        <taxon>Eukaryota</taxon>
        <taxon>Metazoa</taxon>
        <taxon>Ecdysozoa</taxon>
        <taxon>Nematoda</taxon>
        <taxon>Chromadorea</taxon>
        <taxon>Rhabditida</taxon>
        <taxon>Tylenchina</taxon>
        <taxon>Panagrolaimomorpha</taxon>
        <taxon>Panagrolaimoidea</taxon>
        <taxon>Panagrolaimidae</taxon>
        <taxon>Panagrolaimus</taxon>
    </lineage>
</organism>
<protein>
    <submittedName>
        <fullName evidence="2">Uncharacterized protein</fullName>
    </submittedName>
</protein>